<dbReference type="Proteomes" id="UP000248817">
    <property type="component" value="Unassembled WGS sequence"/>
</dbReference>
<organism evidence="1 2">
    <name type="scientific">Aspergillus indologenus CBS 114.80</name>
    <dbReference type="NCBI Taxonomy" id="1450541"/>
    <lineage>
        <taxon>Eukaryota</taxon>
        <taxon>Fungi</taxon>
        <taxon>Dikarya</taxon>
        <taxon>Ascomycota</taxon>
        <taxon>Pezizomycotina</taxon>
        <taxon>Eurotiomycetes</taxon>
        <taxon>Eurotiomycetidae</taxon>
        <taxon>Eurotiales</taxon>
        <taxon>Aspergillaceae</taxon>
        <taxon>Aspergillus</taxon>
        <taxon>Aspergillus subgen. Circumdati</taxon>
    </lineage>
</organism>
<sequence>MGISTYFLSPLYKLLTSSSMAPMAFTSVSHSTSFTVRAFFCRLSLLRRLSVDFFIAFNLCLMPSRCLYVILLDHDAVFDHFRRVTCSQLFDSPSVPGYKTQGSVNGKPAKIRIACRDHPSHRDEACAKSLSHQIKALLLIAATTIDELDHHLIDHAIIKGPMA</sequence>
<evidence type="ECO:0000313" key="2">
    <source>
        <dbReference type="Proteomes" id="UP000248817"/>
    </source>
</evidence>
<accession>A0A2V5HQN9</accession>
<protein>
    <submittedName>
        <fullName evidence="1">Uncharacterized protein</fullName>
    </submittedName>
</protein>
<dbReference type="EMBL" id="KZ825585">
    <property type="protein sequence ID" value="PYI26808.1"/>
    <property type="molecule type" value="Genomic_DNA"/>
</dbReference>
<proteinExistence type="predicted"/>
<name>A0A2V5HQN9_9EURO</name>
<keyword evidence="2" id="KW-1185">Reference proteome</keyword>
<gene>
    <name evidence="1" type="ORF">BP00DRAFT_46567</name>
</gene>
<dbReference type="AlphaFoldDB" id="A0A2V5HQN9"/>
<evidence type="ECO:0000313" key="1">
    <source>
        <dbReference type="EMBL" id="PYI26808.1"/>
    </source>
</evidence>
<reference evidence="1 2" key="1">
    <citation type="submission" date="2018-02" db="EMBL/GenBank/DDBJ databases">
        <title>The genomes of Aspergillus section Nigri reveals drivers in fungal speciation.</title>
        <authorList>
            <consortium name="DOE Joint Genome Institute"/>
            <person name="Vesth T.C."/>
            <person name="Nybo J."/>
            <person name="Theobald S."/>
            <person name="Brandl J."/>
            <person name="Frisvad J.C."/>
            <person name="Nielsen K.F."/>
            <person name="Lyhne E.K."/>
            <person name="Kogle M.E."/>
            <person name="Kuo A."/>
            <person name="Riley R."/>
            <person name="Clum A."/>
            <person name="Nolan M."/>
            <person name="Lipzen A."/>
            <person name="Salamov A."/>
            <person name="Henrissat B."/>
            <person name="Wiebenga A."/>
            <person name="De vries R.P."/>
            <person name="Grigoriev I.V."/>
            <person name="Mortensen U.H."/>
            <person name="Andersen M.R."/>
            <person name="Baker S.E."/>
        </authorList>
    </citation>
    <scope>NUCLEOTIDE SEQUENCE [LARGE SCALE GENOMIC DNA]</scope>
    <source>
        <strain evidence="1 2">CBS 114.80</strain>
    </source>
</reference>